<keyword evidence="3" id="KW-1185">Reference proteome</keyword>
<feature type="compositionally biased region" description="Basic and acidic residues" evidence="1">
    <location>
        <begin position="102"/>
        <end position="113"/>
    </location>
</feature>
<gene>
    <name evidence="2" type="ORF">MAM_04177</name>
</gene>
<dbReference type="GeneID" id="63738632"/>
<sequence>MGAIRQCSTGMRAHLAAGLGAGARRRAVAGCRRGLGTTSARPGLKESFCQTDVDYEKHKRDSLARQKAGAGEWKPELASDSEEAVRADREPAPPGGIAKLQEQAKRSAEERSRRGTGGRDGA</sequence>
<dbReference type="RefSeq" id="XP_040678854.1">
    <property type="nucleotide sequence ID" value="XM_040822975.1"/>
</dbReference>
<dbReference type="AlphaFoldDB" id="A0A0B2WUP7"/>
<evidence type="ECO:0000313" key="3">
    <source>
        <dbReference type="Proteomes" id="UP000030816"/>
    </source>
</evidence>
<accession>A0A0B2WUP7</accession>
<feature type="region of interest" description="Disordered" evidence="1">
    <location>
        <begin position="63"/>
        <end position="122"/>
    </location>
</feature>
<reference evidence="2 3" key="1">
    <citation type="journal article" date="2014" name="Proc. Natl. Acad. Sci. U.S.A.">
        <title>Trajectory and genomic determinants of fungal-pathogen speciation and host adaptation.</title>
        <authorList>
            <person name="Hu X."/>
            <person name="Xiao G."/>
            <person name="Zheng P."/>
            <person name="Shang Y."/>
            <person name="Su Y."/>
            <person name="Zhang X."/>
            <person name="Liu X."/>
            <person name="Zhan S."/>
            <person name="St Leger R.J."/>
            <person name="Wang C."/>
        </authorList>
    </citation>
    <scope>NUCLEOTIDE SEQUENCE [LARGE SCALE GENOMIC DNA]</scope>
    <source>
        <strain evidence="2 3">ARSEF 1941</strain>
    </source>
</reference>
<dbReference type="HOGENOM" id="CLU_121514_2_0_1"/>
<evidence type="ECO:0000256" key="1">
    <source>
        <dbReference type="SAM" id="MobiDB-lite"/>
    </source>
</evidence>
<feature type="compositionally biased region" description="Basic and acidic residues" evidence="1">
    <location>
        <begin position="73"/>
        <end position="91"/>
    </location>
</feature>
<evidence type="ECO:0008006" key="4">
    <source>
        <dbReference type="Google" id="ProtNLM"/>
    </source>
</evidence>
<protein>
    <recommendedName>
        <fullName evidence="4">Mitochondrial carrier protein PET8</fullName>
    </recommendedName>
</protein>
<dbReference type="EMBL" id="AZHE01000009">
    <property type="protein sequence ID" value="KHN97788.1"/>
    <property type="molecule type" value="Genomic_DNA"/>
</dbReference>
<dbReference type="OrthoDB" id="529205at2759"/>
<proteinExistence type="predicted"/>
<comment type="caution">
    <text evidence="2">The sequence shown here is derived from an EMBL/GenBank/DDBJ whole genome shotgun (WGS) entry which is preliminary data.</text>
</comment>
<dbReference type="Proteomes" id="UP000030816">
    <property type="component" value="Unassembled WGS sequence"/>
</dbReference>
<evidence type="ECO:0000313" key="2">
    <source>
        <dbReference type="EMBL" id="KHN97788.1"/>
    </source>
</evidence>
<name>A0A0B2WUP7_METAS</name>
<organism evidence="2 3">
    <name type="scientific">Metarhizium album (strain ARSEF 1941)</name>
    <dbReference type="NCBI Taxonomy" id="1081103"/>
    <lineage>
        <taxon>Eukaryota</taxon>
        <taxon>Fungi</taxon>
        <taxon>Dikarya</taxon>
        <taxon>Ascomycota</taxon>
        <taxon>Pezizomycotina</taxon>
        <taxon>Sordariomycetes</taxon>
        <taxon>Hypocreomycetidae</taxon>
        <taxon>Hypocreales</taxon>
        <taxon>Clavicipitaceae</taxon>
        <taxon>Metarhizium</taxon>
    </lineage>
</organism>